<dbReference type="OrthoDB" id="2564956at2759"/>
<keyword evidence="4" id="KW-1185">Reference proteome</keyword>
<feature type="region of interest" description="Disordered" evidence="1">
    <location>
        <begin position="200"/>
        <end position="228"/>
    </location>
</feature>
<feature type="compositionally biased region" description="Polar residues" evidence="1">
    <location>
        <begin position="79"/>
        <end position="97"/>
    </location>
</feature>
<dbReference type="RefSeq" id="XP_019014128.1">
    <property type="nucleotide sequence ID" value="XM_019151990.1"/>
</dbReference>
<feature type="region of interest" description="Disordered" evidence="1">
    <location>
        <begin position="489"/>
        <end position="579"/>
    </location>
</feature>
<evidence type="ECO:0000313" key="3">
    <source>
        <dbReference type="EMBL" id="WWC67209.1"/>
    </source>
</evidence>
<evidence type="ECO:0000256" key="1">
    <source>
        <dbReference type="SAM" id="MobiDB-lite"/>
    </source>
</evidence>
<reference evidence="2" key="1">
    <citation type="submission" date="2013-07" db="EMBL/GenBank/DDBJ databases">
        <title>The Genome Sequence of Cryptococcus pinus CBS10737.</title>
        <authorList>
            <consortium name="The Broad Institute Genome Sequencing Platform"/>
            <person name="Cuomo C."/>
            <person name="Litvintseva A."/>
            <person name="Chen Y."/>
            <person name="Heitman J."/>
            <person name="Sun S."/>
            <person name="Springer D."/>
            <person name="Dromer F."/>
            <person name="Young S.K."/>
            <person name="Zeng Q."/>
            <person name="Gargeya S."/>
            <person name="Fitzgerald M."/>
            <person name="Abouelleil A."/>
            <person name="Alvarado L."/>
            <person name="Berlin A.M."/>
            <person name="Chapman S.B."/>
            <person name="Dewar J."/>
            <person name="Goldberg J."/>
            <person name="Griggs A."/>
            <person name="Gujja S."/>
            <person name="Hansen M."/>
            <person name="Howarth C."/>
            <person name="Imamovic A."/>
            <person name="Larimer J."/>
            <person name="McCowan C."/>
            <person name="Murphy C."/>
            <person name="Pearson M."/>
            <person name="Priest M."/>
            <person name="Roberts A."/>
            <person name="Saif S."/>
            <person name="Shea T."/>
            <person name="Sykes S."/>
            <person name="Wortman J."/>
            <person name="Nusbaum C."/>
            <person name="Birren B."/>
        </authorList>
    </citation>
    <scope>NUCLEOTIDE SEQUENCE [LARGE SCALE GENOMIC DNA]</scope>
    <source>
        <strain evidence="2">CBS 10737</strain>
    </source>
</reference>
<feature type="region of interest" description="Disordered" evidence="1">
    <location>
        <begin position="595"/>
        <end position="616"/>
    </location>
</feature>
<dbReference type="EMBL" id="CP144519">
    <property type="protein sequence ID" value="WWC67209.1"/>
    <property type="molecule type" value="Genomic_DNA"/>
</dbReference>
<reference evidence="2" key="3">
    <citation type="submission" date="2016-07" db="EMBL/GenBank/DDBJ databases">
        <title>Evolution of pathogenesis and genome organization in the Tremellales.</title>
        <authorList>
            <person name="Cuomo C."/>
            <person name="Litvintseva A."/>
            <person name="Heitman J."/>
            <person name="Chen Y."/>
            <person name="Sun S."/>
            <person name="Springer D."/>
            <person name="Dromer F."/>
            <person name="Young S."/>
            <person name="Zeng Q."/>
            <person name="Chapman S."/>
            <person name="Gujja S."/>
            <person name="Saif S."/>
            <person name="Birren B."/>
        </authorList>
    </citation>
    <scope>NUCLEOTIDE SEQUENCE</scope>
    <source>
        <strain evidence="2">CBS 10737</strain>
    </source>
</reference>
<feature type="compositionally biased region" description="Polar residues" evidence="1">
    <location>
        <begin position="962"/>
        <end position="980"/>
    </location>
</feature>
<dbReference type="EMBL" id="KI894007">
    <property type="protein sequence ID" value="OCF52909.1"/>
    <property type="molecule type" value="Genomic_DNA"/>
</dbReference>
<feature type="region of interest" description="Disordered" evidence="1">
    <location>
        <begin position="748"/>
        <end position="865"/>
    </location>
</feature>
<feature type="region of interest" description="Disordered" evidence="1">
    <location>
        <begin position="925"/>
        <end position="996"/>
    </location>
</feature>
<feature type="compositionally biased region" description="Polar residues" evidence="1">
    <location>
        <begin position="208"/>
        <end position="228"/>
    </location>
</feature>
<feature type="region of interest" description="Disordered" evidence="1">
    <location>
        <begin position="286"/>
        <end position="317"/>
    </location>
</feature>
<feature type="region of interest" description="Disordered" evidence="1">
    <location>
        <begin position="631"/>
        <end position="656"/>
    </location>
</feature>
<accession>A0A1B9IBE4</accession>
<dbReference type="KEGG" id="kpin:30168579"/>
<feature type="compositionally biased region" description="Low complexity" evidence="1">
    <location>
        <begin position="755"/>
        <end position="782"/>
    </location>
</feature>
<feature type="compositionally biased region" description="Basic and acidic residues" evidence="1">
    <location>
        <begin position="555"/>
        <end position="568"/>
    </location>
</feature>
<feature type="region of interest" description="Disordered" evidence="1">
    <location>
        <begin position="76"/>
        <end position="98"/>
    </location>
</feature>
<feature type="compositionally biased region" description="Polar residues" evidence="1">
    <location>
        <begin position="569"/>
        <end position="579"/>
    </location>
</feature>
<evidence type="ECO:0000313" key="4">
    <source>
        <dbReference type="Proteomes" id="UP000094020"/>
    </source>
</evidence>
<sequence>MGPNRYPELGRTATTFTSHPTIPLNEELPFLPPLPDTPQHANKSYSKKWDVEIDYPVLTTRQAVFNTPSAINRIPSSDLLKTNGTSSQSKYKENTPSPDILRTVVQPSKAPSATPHPHDLILKTTKVPCDIDSPFTKHTDSGSSGSAIKVFTTELPQPRLSASFNFGSYVADHSLLADQSLMASSSADEDSFHLDTNTVRQKPHLSEETNPLSCSISSQTQKGTSAPEQTFLSIPPNALDQSTLLPRSPAKTAHLLDPKNAINNVKPPWQDESEIFETCIDISVSSREPSLSPERTTSSSPAKSTMSIPHSQNTKGFPTSFSSHSLVSIPKIKRTFPASSSAQSLASLGEEAEGNEIAGDISTLLPVSPMKTAHLLTDPELITNEYLNMEEEKSFRLPLPSRATPFKPSFMSKTPRKSPPARMSPIKAIVQGIHSHNVAGLEAGDVTFDVKDLLARVNKPKRASGTEESFVDLLHDDLMFDGLDTSMMGPDESILPPSLRPRSIRGRPTSPIKPNPNTSPVRMARPIEPATIKRHQSNQGSTQQRDLPSSTSTHDLVDRHNQEERQESKLATISRSKSLSRVAEIVERVKSERNVRAQPDRVTNEKGQQEFNVPLSPPKTALRARTYTTARTPTLESGSTSSKPRNSIMPPSATSRRISLSAGSLPLAGTASHKAMQLPTSQSTMADPLPPVTGRRLISARTAATTGSNTSRLTGAAPVTAQPALRAARTSMAPPPPPSLALTSNEMKSKARFGSASNSISTSTSASESTVTSRSTVNRASRPSTVSSNIPSSRVPPTTASSARPPVSTASRISRPSIIGRPVGLPKPGDGLSGRSATSTTSAIRPDGRAKLSRGFGTDASGTTNRVVPRPSIAVSGKVSTGQTLSAMKSRSLSTPASSTITTKVPLLPTLPRNVKPITTREAMAKKSSLPPSSVIQTQRTRVGSTNATTLIGSGGLPRPSIRSTGSSKSSAPPGNSGSLTALRERLDKLHAKQGR</sequence>
<feature type="compositionally biased region" description="Basic and acidic residues" evidence="1">
    <location>
        <begin position="983"/>
        <end position="996"/>
    </location>
</feature>
<evidence type="ECO:0000313" key="2">
    <source>
        <dbReference type="EMBL" id="OCF52909.1"/>
    </source>
</evidence>
<dbReference type="STRING" id="1296096.A0A1B9IBE4"/>
<dbReference type="Proteomes" id="UP000094020">
    <property type="component" value="Chromosome 1"/>
</dbReference>
<feature type="compositionally biased region" description="Polar residues" evidence="1">
    <location>
        <begin position="930"/>
        <end position="952"/>
    </location>
</feature>
<feature type="compositionally biased region" description="Basic and acidic residues" evidence="1">
    <location>
        <begin position="595"/>
        <end position="608"/>
    </location>
</feature>
<feature type="compositionally biased region" description="Polar residues" evidence="1">
    <location>
        <begin position="783"/>
        <end position="814"/>
    </location>
</feature>
<reference evidence="3" key="4">
    <citation type="submission" date="2024-02" db="EMBL/GenBank/DDBJ databases">
        <title>Comparative genomics of Cryptococcus and Kwoniella reveals pathogenesis evolution and contrasting modes of karyotype evolution via chromosome fusion or intercentromeric recombination.</title>
        <authorList>
            <person name="Coelho M.A."/>
            <person name="David-Palma M."/>
            <person name="Shea T."/>
            <person name="Bowers K."/>
            <person name="McGinley-Smith S."/>
            <person name="Mohammad A.W."/>
            <person name="Gnirke A."/>
            <person name="Yurkov A.M."/>
            <person name="Nowrousian M."/>
            <person name="Sun S."/>
            <person name="Cuomo C.A."/>
            <person name="Heitman J."/>
        </authorList>
    </citation>
    <scope>NUCLEOTIDE SEQUENCE</scope>
    <source>
        <strain evidence="3">CBS 10737</strain>
    </source>
</reference>
<protein>
    <submittedName>
        <fullName evidence="2">Uncharacterized protein</fullName>
    </submittedName>
</protein>
<name>A0A1B9IBE4_9TREE</name>
<proteinExistence type="predicted"/>
<feature type="compositionally biased region" description="Polar residues" evidence="1">
    <location>
        <begin position="635"/>
        <end position="645"/>
    </location>
</feature>
<gene>
    <name evidence="2" type="ORF">I206_00210</name>
    <name evidence="3" type="ORF">I206_101116</name>
</gene>
<organism evidence="2">
    <name type="scientific">Kwoniella pini CBS 10737</name>
    <dbReference type="NCBI Taxonomy" id="1296096"/>
    <lineage>
        <taxon>Eukaryota</taxon>
        <taxon>Fungi</taxon>
        <taxon>Dikarya</taxon>
        <taxon>Basidiomycota</taxon>
        <taxon>Agaricomycotina</taxon>
        <taxon>Tremellomycetes</taxon>
        <taxon>Tremellales</taxon>
        <taxon>Cryptococcaceae</taxon>
        <taxon>Kwoniella</taxon>
    </lineage>
</organism>
<reference evidence="3" key="2">
    <citation type="submission" date="2013-07" db="EMBL/GenBank/DDBJ databases">
        <authorList>
            <consortium name="The Broad Institute Genome Sequencing Platform"/>
            <person name="Cuomo C."/>
            <person name="Litvintseva A."/>
            <person name="Chen Y."/>
            <person name="Heitman J."/>
            <person name="Sun S."/>
            <person name="Springer D."/>
            <person name="Dromer F."/>
            <person name="Young S.K."/>
            <person name="Zeng Q."/>
            <person name="Gargeya S."/>
            <person name="Fitzgerald M."/>
            <person name="Abouelleil A."/>
            <person name="Alvarado L."/>
            <person name="Berlin A.M."/>
            <person name="Chapman S.B."/>
            <person name="Dewar J."/>
            <person name="Goldberg J."/>
            <person name="Griggs A."/>
            <person name="Gujja S."/>
            <person name="Hansen M."/>
            <person name="Howarth C."/>
            <person name="Imamovic A."/>
            <person name="Larimer J."/>
            <person name="McCowan C."/>
            <person name="Murphy C."/>
            <person name="Pearson M."/>
            <person name="Priest M."/>
            <person name="Roberts A."/>
            <person name="Saif S."/>
            <person name="Shea T."/>
            <person name="Sykes S."/>
            <person name="Wortman J."/>
            <person name="Nusbaum C."/>
            <person name="Birren B."/>
        </authorList>
    </citation>
    <scope>NUCLEOTIDE SEQUENCE</scope>
    <source>
        <strain evidence="3">CBS 10737</strain>
    </source>
</reference>
<feature type="compositionally biased region" description="Polar residues" evidence="1">
    <location>
        <begin position="537"/>
        <end position="554"/>
    </location>
</feature>
<dbReference type="GeneID" id="30168579"/>
<feature type="region of interest" description="Disordered" evidence="1">
    <location>
        <begin position="1"/>
        <end position="42"/>
    </location>
</feature>
<dbReference type="AlphaFoldDB" id="A0A1B9IBE4"/>